<dbReference type="SUPFAM" id="SSF49384">
    <property type="entry name" value="Carbohydrate-binding domain"/>
    <property type="match status" value="1"/>
</dbReference>
<accession>A0A1C0ZZ40</accession>
<protein>
    <recommendedName>
        <fullName evidence="2">SLH domain-containing protein</fullName>
    </recommendedName>
</protein>
<evidence type="ECO:0000259" key="2">
    <source>
        <dbReference type="PROSITE" id="PS51272"/>
    </source>
</evidence>
<dbReference type="GO" id="GO:0000272">
    <property type="term" value="P:polysaccharide catabolic process"/>
    <property type="evidence" value="ECO:0007669"/>
    <property type="project" value="InterPro"/>
</dbReference>
<dbReference type="GO" id="GO:0030246">
    <property type="term" value="F:carbohydrate binding"/>
    <property type="evidence" value="ECO:0007669"/>
    <property type="project" value="InterPro"/>
</dbReference>
<feature type="domain" description="SLH" evidence="2">
    <location>
        <begin position="219"/>
        <end position="278"/>
    </location>
</feature>
<reference evidence="4" key="1">
    <citation type="submission" date="2016-05" db="EMBL/GenBank/DDBJ databases">
        <title>Paenibacillus oryzae. sp. nov., isolated from the rice root.</title>
        <authorList>
            <person name="Zhang J."/>
            <person name="Zhang X."/>
        </authorList>
    </citation>
    <scope>NUCLEOTIDE SEQUENCE [LARGE SCALE GENOMIC DNA]</scope>
    <source>
        <strain evidence="4">KCTC13222</strain>
    </source>
</reference>
<feature type="domain" description="SLH" evidence="2">
    <location>
        <begin position="155"/>
        <end position="218"/>
    </location>
</feature>
<evidence type="ECO:0000256" key="1">
    <source>
        <dbReference type="SAM" id="SignalP"/>
    </source>
</evidence>
<dbReference type="InterPro" id="IPR002102">
    <property type="entry name" value="Cohesin_dom"/>
</dbReference>
<dbReference type="PROSITE" id="PS51272">
    <property type="entry name" value="SLH"/>
    <property type="match status" value="3"/>
</dbReference>
<dbReference type="PANTHER" id="PTHR43308">
    <property type="entry name" value="OUTER MEMBRANE PROTEIN ALPHA-RELATED"/>
    <property type="match status" value="1"/>
</dbReference>
<dbReference type="Proteomes" id="UP000093309">
    <property type="component" value="Unassembled WGS sequence"/>
</dbReference>
<evidence type="ECO:0000313" key="3">
    <source>
        <dbReference type="EMBL" id="OCT13388.1"/>
    </source>
</evidence>
<sequence length="343" mass="37500">MIVKRKTILVTLICNLYGSFVLIAPTYAEDASKFAMTTSDTESVSGEFTITLKGQNIQDLYAYEAKLSFDTSKLEVVKADTKIAGFSVSPIVKDNVVTFAHTKVGNVDGEKGDLDIGTITFKAKKVGSSNIKWTSMKIVDHVLKNQAYTLDDSTVFTKIFSDLAGHWAKSDIMMMVDKNIVEGMDDDHFEPDTNVTRAQFATLLSKALNLKETTVKNPFTDVATGSWYENAVKNAYAAGIIDGISNNEFAPEKNITREEMTAMLIRAKSQATGTKVEDMTVNTSIHFNDEDAVSVWAQKVVNLAVGSGLMNGRTDQIFAPQEHANRAEAVVVLKRLLAGLGTI</sequence>
<evidence type="ECO:0000313" key="4">
    <source>
        <dbReference type="Proteomes" id="UP000093309"/>
    </source>
</evidence>
<feature type="signal peptide" evidence="1">
    <location>
        <begin position="1"/>
        <end position="24"/>
    </location>
</feature>
<proteinExistence type="predicted"/>
<gene>
    <name evidence="3" type="ORF">A8709_17390</name>
</gene>
<keyword evidence="1" id="KW-0732">Signal</keyword>
<name>A0A1C0ZZ40_9BACL</name>
<comment type="caution">
    <text evidence="3">The sequence shown here is derived from an EMBL/GenBank/DDBJ whole genome shotgun (WGS) entry which is preliminary data.</text>
</comment>
<dbReference type="CDD" id="cd08547">
    <property type="entry name" value="Type_II_cohesin"/>
    <property type="match status" value="1"/>
</dbReference>
<feature type="domain" description="SLH" evidence="2">
    <location>
        <begin position="284"/>
        <end position="343"/>
    </location>
</feature>
<dbReference type="Pfam" id="PF00963">
    <property type="entry name" value="Cohesin"/>
    <property type="match status" value="1"/>
</dbReference>
<dbReference type="OrthoDB" id="504962at2"/>
<keyword evidence="4" id="KW-1185">Reference proteome</keyword>
<dbReference type="InterPro" id="IPR001119">
    <property type="entry name" value="SLH_dom"/>
</dbReference>
<feature type="chain" id="PRO_5039583062" description="SLH domain-containing protein" evidence="1">
    <location>
        <begin position="25"/>
        <end position="343"/>
    </location>
</feature>
<dbReference type="Gene3D" id="2.60.40.680">
    <property type="match status" value="1"/>
</dbReference>
<dbReference type="Pfam" id="PF00395">
    <property type="entry name" value="SLH"/>
    <property type="match status" value="3"/>
</dbReference>
<dbReference type="PANTHER" id="PTHR43308:SF5">
    <property type="entry name" value="S-LAYER PROTEIN _ PEPTIDOGLYCAN ENDO-BETA-N-ACETYLGLUCOSAMINIDASE"/>
    <property type="match status" value="1"/>
</dbReference>
<dbReference type="InterPro" id="IPR008965">
    <property type="entry name" value="CBM2/CBM3_carb-bd_dom_sf"/>
</dbReference>
<dbReference type="STRING" id="512399.A8709_17390"/>
<dbReference type="EMBL" id="LYPC01000022">
    <property type="protein sequence ID" value="OCT13388.1"/>
    <property type="molecule type" value="Genomic_DNA"/>
</dbReference>
<dbReference type="AlphaFoldDB" id="A0A1C0ZZ40"/>
<dbReference type="InterPro" id="IPR051465">
    <property type="entry name" value="Cell_Envelope_Struct_Comp"/>
</dbReference>
<organism evidence="3 4">
    <name type="scientific">Paenibacillus pectinilyticus</name>
    <dbReference type="NCBI Taxonomy" id="512399"/>
    <lineage>
        <taxon>Bacteria</taxon>
        <taxon>Bacillati</taxon>
        <taxon>Bacillota</taxon>
        <taxon>Bacilli</taxon>
        <taxon>Bacillales</taxon>
        <taxon>Paenibacillaceae</taxon>
        <taxon>Paenibacillus</taxon>
    </lineage>
</organism>